<organism evidence="2 3">
    <name type="scientific">Anatilimnocola aggregata</name>
    <dbReference type="NCBI Taxonomy" id="2528021"/>
    <lineage>
        <taxon>Bacteria</taxon>
        <taxon>Pseudomonadati</taxon>
        <taxon>Planctomycetota</taxon>
        <taxon>Planctomycetia</taxon>
        <taxon>Pirellulales</taxon>
        <taxon>Pirellulaceae</taxon>
        <taxon>Anatilimnocola</taxon>
    </lineage>
</organism>
<dbReference type="InterPro" id="IPR016457">
    <property type="entry name" value="Formylmethanofuran_DH_bsu"/>
</dbReference>
<dbReference type="GO" id="GO:0016020">
    <property type="term" value="C:membrane"/>
    <property type="evidence" value="ECO:0007669"/>
    <property type="project" value="TreeGrafter"/>
</dbReference>
<name>A0A517Y818_9BACT</name>
<dbReference type="GO" id="GO:0015948">
    <property type="term" value="P:methanogenesis"/>
    <property type="evidence" value="ECO:0007669"/>
    <property type="project" value="InterPro"/>
</dbReference>
<keyword evidence="2" id="KW-0378">Hydrolase</keyword>
<dbReference type="OrthoDB" id="240576at2"/>
<gene>
    <name evidence="2" type="primary">fhcB</name>
    <name evidence="2" type="ORF">ETAA8_14440</name>
</gene>
<dbReference type="AlphaFoldDB" id="A0A517Y818"/>
<evidence type="ECO:0000256" key="1">
    <source>
        <dbReference type="ARBA" id="ARBA00023002"/>
    </source>
</evidence>
<keyword evidence="1" id="KW-0560">Oxidoreductase</keyword>
<dbReference type="Proteomes" id="UP000315017">
    <property type="component" value="Chromosome"/>
</dbReference>
<dbReference type="GO" id="GO:0016787">
    <property type="term" value="F:hydrolase activity"/>
    <property type="evidence" value="ECO:0007669"/>
    <property type="project" value="UniProtKB-KW"/>
</dbReference>
<evidence type="ECO:0000313" key="2">
    <source>
        <dbReference type="EMBL" id="QDU26366.1"/>
    </source>
</evidence>
<dbReference type="EMBL" id="CP036274">
    <property type="protein sequence ID" value="QDU26366.1"/>
    <property type="molecule type" value="Genomic_DNA"/>
</dbReference>
<proteinExistence type="predicted"/>
<keyword evidence="3" id="KW-1185">Reference proteome</keyword>
<dbReference type="PANTHER" id="PTHR43105">
    <property type="entry name" value="RESPIRATORY NITRATE REDUCTASE"/>
    <property type="match status" value="1"/>
</dbReference>
<dbReference type="PIRSF" id="PIRSF005646">
    <property type="entry name" value="FwdB"/>
    <property type="match status" value="1"/>
</dbReference>
<dbReference type="CDD" id="cd02761">
    <property type="entry name" value="MopB_FmdB-FwdB"/>
    <property type="match status" value="1"/>
</dbReference>
<dbReference type="KEGG" id="aagg:ETAA8_14440"/>
<sequence>MVLAPRNRTTMVPTPATASELPNIVPDVTCTACGCLCDDIELTIEGQRITAAKQACALGKSRFLSFRNEPRPTCFLQGQPATLAAGIERAAQLLTAAKYPLVFGLTETTIAAQRAAVAIADWLGAVVDATAGDYHGASGLAFPKVGESTCSLGEVKNRGDLILFWGTDPAESHPRHFERYSLQPAGLFVPRGRADRTCVVIDVRQNKTAEQADQLIAVKPGSDFEAIWTLRALLAGIEVDPEQVATTTGQSLDVWKQLLAQLKRAKYGVIFFGAGITQTRGQHANGDALRALTRDLNRHTRFVCRLNRAECNSSGADNVAAWQTGYALGVNLAQGYPRFSPGEYTAAAVLTRQEADAALIVSGNPLAQLPSPAKAHLATIPLIALHSQFNSTTPAADVVFNVATSGIEIPGTMYRFDDVPVPLHSVFTATQPSDHEVLLAIEQRVKELKKSK</sequence>
<dbReference type="Gene3D" id="3.40.50.740">
    <property type="match status" value="1"/>
</dbReference>
<dbReference type="GO" id="GO:0022904">
    <property type="term" value="P:respiratory electron transport chain"/>
    <property type="evidence" value="ECO:0007669"/>
    <property type="project" value="TreeGrafter"/>
</dbReference>
<dbReference type="GO" id="GO:0018493">
    <property type="term" value="F:formylmethanofuran dehydrogenase activity"/>
    <property type="evidence" value="ECO:0007669"/>
    <property type="project" value="InterPro"/>
</dbReference>
<dbReference type="InterPro" id="IPR050123">
    <property type="entry name" value="Prok_molybdopt-oxidoreductase"/>
</dbReference>
<accession>A0A517Y818</accession>
<dbReference type="NCBIfam" id="TIGR03129">
    <property type="entry name" value="one_C_dehyd_B"/>
    <property type="match status" value="1"/>
</dbReference>
<protein>
    <submittedName>
        <fullName evidence="2">Formyltransferase/hydrolase complex Fhc subunit B</fullName>
    </submittedName>
</protein>
<reference evidence="2 3" key="1">
    <citation type="submission" date="2019-02" db="EMBL/GenBank/DDBJ databases">
        <title>Deep-cultivation of Planctomycetes and their phenomic and genomic characterization uncovers novel biology.</title>
        <authorList>
            <person name="Wiegand S."/>
            <person name="Jogler M."/>
            <person name="Boedeker C."/>
            <person name="Pinto D."/>
            <person name="Vollmers J."/>
            <person name="Rivas-Marin E."/>
            <person name="Kohn T."/>
            <person name="Peeters S.H."/>
            <person name="Heuer A."/>
            <person name="Rast P."/>
            <person name="Oberbeckmann S."/>
            <person name="Bunk B."/>
            <person name="Jeske O."/>
            <person name="Meyerdierks A."/>
            <person name="Storesund J.E."/>
            <person name="Kallscheuer N."/>
            <person name="Luecker S."/>
            <person name="Lage O.M."/>
            <person name="Pohl T."/>
            <person name="Merkel B.J."/>
            <person name="Hornburger P."/>
            <person name="Mueller R.-W."/>
            <person name="Bruemmer F."/>
            <person name="Labrenz M."/>
            <person name="Spormann A.M."/>
            <person name="Op den Camp H."/>
            <person name="Overmann J."/>
            <person name="Amann R."/>
            <person name="Jetten M.S.M."/>
            <person name="Mascher T."/>
            <person name="Medema M.H."/>
            <person name="Devos D.P."/>
            <person name="Kaster A.-K."/>
            <person name="Ovreas L."/>
            <person name="Rohde M."/>
            <person name="Galperin M.Y."/>
            <person name="Jogler C."/>
        </authorList>
    </citation>
    <scope>NUCLEOTIDE SEQUENCE [LARGE SCALE GENOMIC DNA]</scope>
    <source>
        <strain evidence="2 3">ETA_A8</strain>
    </source>
</reference>
<keyword evidence="2" id="KW-0808">Transferase</keyword>
<dbReference type="SUPFAM" id="SSF53706">
    <property type="entry name" value="Formate dehydrogenase/DMSO reductase, domains 1-3"/>
    <property type="match status" value="1"/>
</dbReference>
<dbReference type="GO" id="GO:0003954">
    <property type="term" value="F:NADH dehydrogenase activity"/>
    <property type="evidence" value="ECO:0007669"/>
    <property type="project" value="TreeGrafter"/>
</dbReference>
<evidence type="ECO:0000313" key="3">
    <source>
        <dbReference type="Proteomes" id="UP000315017"/>
    </source>
</evidence>
<dbReference type="PANTHER" id="PTHR43105:SF14">
    <property type="entry name" value="FORMATE DEHYDROGENASE H"/>
    <property type="match status" value="1"/>
</dbReference>
<dbReference type="GO" id="GO:0016740">
    <property type="term" value="F:transferase activity"/>
    <property type="evidence" value="ECO:0007669"/>
    <property type="project" value="UniProtKB-KW"/>
</dbReference>
<dbReference type="Gene3D" id="3.40.228.10">
    <property type="entry name" value="Dimethylsulfoxide Reductase, domain 2"/>
    <property type="match status" value="2"/>
</dbReference>